<proteinExistence type="inferred from homology"/>
<keyword evidence="3" id="KW-0150">Chloroplast</keyword>
<dbReference type="InterPro" id="IPR045058">
    <property type="entry name" value="GIMA/IAN/Toc"/>
</dbReference>
<comment type="caution">
    <text evidence="19">The sequence shown here is derived from an EMBL/GenBank/DDBJ whole genome shotgun (WGS) entry which is preliminary data.</text>
</comment>
<evidence type="ECO:0000256" key="1">
    <source>
        <dbReference type="ARBA" id="ARBA00001946"/>
    </source>
</evidence>
<evidence type="ECO:0000256" key="8">
    <source>
        <dbReference type="ARBA" id="ARBA00022801"/>
    </source>
</evidence>
<evidence type="ECO:0000256" key="6">
    <source>
        <dbReference type="ARBA" id="ARBA00022723"/>
    </source>
</evidence>
<dbReference type="SUPFAM" id="SSF52540">
    <property type="entry name" value="P-loop containing nucleoside triphosphate hydrolases"/>
    <property type="match status" value="1"/>
</dbReference>
<feature type="compositionally biased region" description="Basic and acidic residues" evidence="17">
    <location>
        <begin position="156"/>
        <end position="171"/>
    </location>
</feature>
<evidence type="ECO:0000256" key="17">
    <source>
        <dbReference type="SAM" id="MobiDB-lite"/>
    </source>
</evidence>
<sequence length="1354" mass="147710">MDSNHGGSSSPPAKVSLSTPPGSSFPIRAPLTLDSDFEYSASTNGYENQNTSSSSESSGFESEGFVSGEDEFETASGRPFFADPDDKTLKETHVVEQYGVSRPFVTNPYGEIKGESGSVKDYDFSRPFETNPYGGIGEKSGSVKGYRISRPFVSDPHGERREDNGHDEDCTVSRPLVIDSDEETIATSTMEEEDEFSDEPAVVDVGKVGAPIAMLTRDSDDDSVGTEEGDDYGFPGAVRVPGIHTIGRTDSAINVEGLGVDEEEEDESQFEPALEAEVEVCIGVKDSVVDNGSVKSESIEDEVPDDAEEAKVESFVAKKDGVLHENSEINEDDSGLVDGSEVETLAEVGMNCLNSENKVVDDSNHDLLEGINEQRIESGVQLHNSVDCGSVEPVDSVIAVNGIQNTDSNRISEPHSVQDANCHGNGLSIQTSEGKVMENGLHRDPQTLGSNLDPELELKAEVEDEAAHDSENSQDSLDSFPGLVIGASDKTKIIIDDVGQNLTSTSFGESSQDLLQKTERAITVDLDAEVDTNEENDGKELFDSTVWAALLKAAAGGGSGGGNFSVTTANGSRVISLEQPTDNSEHPASSGVESEATLSEEEKKKIDKMQIIRVKFLRLVHRLGLSYEDSIASQVLYRLVLAAGRPTSQLFSLEMAKRKAMQLEAEGKNDLDFSLNILVLGKIGVGKSATINSILGEKKALVNSFKPGTTSVNNIVGTIDGIRFRIFDTPGLRSSLMEQMVNRKILLSIRKLTKKFPPDVVLYIDRLDTQTKDLDDLPLLRSITSLLGSSIWDKSIITLTHAASNPPDGPTGLPLTYDLFVAQRSRVIHQLISQAVGDLRLMSPSLMSPVSLVENHPSCLMVLPNGESWRPQLLLLCYSIKILTEANSVAKTQDLFDHRKLFGFRVPSLHLPYFLSSLLQSNAHPKLPNEQSGYNVDSDTELGDFSASDNEDEDDLQLPPFKPLKKEQIAKLSKEHREAYFEEYDYRVRHLQKKQLREEVKRLRELKKNRGKDGQTSYDGYAKEAGDEESGSPSAVGVPLPDMTLPPSFDGENHTYSSWNLVYAKWVLNYVNIVSTICFSLCACSLSLEIKSWLRPCRYRFLEHTSHLLTREVMGSHVWDHDCGYDGVILESNLAIAGRLPYVIAVQITKDKKDFNIHLDSSVAMKHGESGSTMAGLNIQNSGNQLAYILKGQTKLKILKTNKTSAGVSVTFLGENIATGVKIEDQITIGKRLVLVGSGGIIRSQGDTACGGNFELRLREKDFPIGQDQTTASLSLMRWRGEVIWGGSLLSQLSIGRSSKVVFRGGLNSKLNGQVSVRISSSDQLQIALLGILPVATAIFQNFFPGFGEKYVTQ</sequence>
<dbReference type="InterPro" id="IPR006703">
    <property type="entry name" value="G_AIG1"/>
</dbReference>
<dbReference type="GO" id="GO:0046872">
    <property type="term" value="F:metal ion binding"/>
    <property type="evidence" value="ECO:0007669"/>
    <property type="project" value="UniProtKB-KW"/>
</dbReference>
<dbReference type="PROSITE" id="PS51720">
    <property type="entry name" value="G_AIG1"/>
    <property type="match status" value="1"/>
</dbReference>
<evidence type="ECO:0000256" key="11">
    <source>
        <dbReference type="ARBA" id="ARBA00022927"/>
    </source>
</evidence>
<dbReference type="NCBIfam" id="TIGR00993">
    <property type="entry name" value="3a0901s04IAP86"/>
    <property type="match status" value="1"/>
</dbReference>
<feature type="region of interest" description="Disordered" evidence="17">
    <location>
        <begin position="1007"/>
        <end position="1043"/>
    </location>
</feature>
<feature type="compositionally biased region" description="Low complexity" evidence="17">
    <location>
        <begin position="52"/>
        <end position="67"/>
    </location>
</feature>
<feature type="region of interest" description="Disordered" evidence="17">
    <location>
        <begin position="577"/>
        <end position="601"/>
    </location>
</feature>
<evidence type="ECO:0000256" key="16">
    <source>
        <dbReference type="ARBA" id="ARBA00023775"/>
    </source>
</evidence>
<feature type="domain" description="AIG1-type G" evidence="18">
    <location>
        <begin position="672"/>
        <end position="900"/>
    </location>
</feature>
<evidence type="ECO:0000256" key="4">
    <source>
        <dbReference type="ARBA" id="ARBA00022640"/>
    </source>
</evidence>
<feature type="compositionally biased region" description="Polar residues" evidence="17">
    <location>
        <begin position="1"/>
        <end position="22"/>
    </location>
</feature>
<feature type="compositionally biased region" description="Acidic residues" evidence="17">
    <location>
        <begin position="179"/>
        <end position="198"/>
    </location>
</feature>
<feature type="region of interest" description="Disordered" evidence="17">
    <location>
        <begin position="104"/>
        <end position="125"/>
    </location>
</feature>
<comment type="cofactor">
    <cofactor evidence="1">
        <name>Mg(2+)</name>
        <dbReference type="ChEBI" id="CHEBI:18420"/>
    </cofactor>
</comment>
<feature type="region of interest" description="Disordered" evidence="17">
    <location>
        <begin position="214"/>
        <end position="238"/>
    </location>
</feature>
<dbReference type="GO" id="GO:0015031">
    <property type="term" value="P:protein transport"/>
    <property type="evidence" value="ECO:0007669"/>
    <property type="project" value="UniProtKB-KW"/>
</dbReference>
<feature type="compositionally biased region" description="Basic and acidic residues" evidence="17">
    <location>
        <begin position="112"/>
        <end position="125"/>
    </location>
</feature>
<organism evidence="19 20">
    <name type="scientific">Rhododendron griersonianum</name>
    <dbReference type="NCBI Taxonomy" id="479676"/>
    <lineage>
        <taxon>Eukaryota</taxon>
        <taxon>Viridiplantae</taxon>
        <taxon>Streptophyta</taxon>
        <taxon>Embryophyta</taxon>
        <taxon>Tracheophyta</taxon>
        <taxon>Spermatophyta</taxon>
        <taxon>Magnoliopsida</taxon>
        <taxon>eudicotyledons</taxon>
        <taxon>Gunneridae</taxon>
        <taxon>Pentapetalae</taxon>
        <taxon>asterids</taxon>
        <taxon>Ericales</taxon>
        <taxon>Ericaceae</taxon>
        <taxon>Ericoideae</taxon>
        <taxon>Rhodoreae</taxon>
        <taxon>Rhododendron</taxon>
    </lineage>
</organism>
<dbReference type="InterPro" id="IPR024283">
    <property type="entry name" value="TOC159_MAD"/>
</dbReference>
<dbReference type="Pfam" id="PF11886">
    <property type="entry name" value="TOC159_MAD"/>
    <property type="match status" value="1"/>
</dbReference>
<feature type="region of interest" description="Disordered" evidence="17">
    <location>
        <begin position="1"/>
        <end position="88"/>
    </location>
</feature>
<keyword evidence="4" id="KW-0934">Plastid</keyword>
<evidence type="ECO:0000256" key="10">
    <source>
        <dbReference type="ARBA" id="ARBA00022842"/>
    </source>
</evidence>
<dbReference type="GO" id="GO:0003924">
    <property type="term" value="F:GTPase activity"/>
    <property type="evidence" value="ECO:0007669"/>
    <property type="project" value="InterPro"/>
</dbReference>
<feature type="region of interest" description="Disordered" evidence="17">
    <location>
        <begin position="147"/>
        <end position="202"/>
    </location>
</feature>
<keyword evidence="13" id="KW-0342">GTP-binding</keyword>
<evidence type="ECO:0000256" key="12">
    <source>
        <dbReference type="ARBA" id="ARBA00022989"/>
    </source>
</evidence>
<evidence type="ECO:0000256" key="13">
    <source>
        <dbReference type="ARBA" id="ARBA00023134"/>
    </source>
</evidence>
<name>A0AAV6KR27_9ERIC</name>
<keyword evidence="2" id="KW-0813">Transport</keyword>
<keyword evidence="14" id="KW-0472">Membrane</keyword>
<gene>
    <name evidence="19" type="ORF">RHGRI_012552</name>
</gene>
<reference evidence="19" key="1">
    <citation type="submission" date="2020-08" db="EMBL/GenBank/DDBJ databases">
        <title>Plant Genome Project.</title>
        <authorList>
            <person name="Zhang R.-G."/>
        </authorList>
    </citation>
    <scope>NUCLEOTIDE SEQUENCE</scope>
    <source>
        <strain evidence="19">WSP0</strain>
        <tissue evidence="19">Leaf</tissue>
    </source>
</reference>
<keyword evidence="20" id="KW-1185">Reference proteome</keyword>
<evidence type="ECO:0000313" key="19">
    <source>
        <dbReference type="EMBL" id="KAG5555051.1"/>
    </source>
</evidence>
<dbReference type="Proteomes" id="UP000823749">
    <property type="component" value="Chromosome 4"/>
</dbReference>
<keyword evidence="12" id="KW-1133">Transmembrane helix</keyword>
<dbReference type="EMBL" id="JACTNZ010000004">
    <property type="protein sequence ID" value="KAG5555051.1"/>
    <property type="molecule type" value="Genomic_DNA"/>
</dbReference>
<dbReference type="FunFam" id="3.40.50.300:FF:000413">
    <property type="entry name" value="Translocase of chloroplast 120, chloroplastic"/>
    <property type="match status" value="1"/>
</dbReference>
<feature type="compositionally biased region" description="Acidic residues" evidence="17">
    <location>
        <begin position="219"/>
        <end position="231"/>
    </location>
</feature>
<keyword evidence="10" id="KW-0460">Magnesium</keyword>
<evidence type="ECO:0000313" key="20">
    <source>
        <dbReference type="Proteomes" id="UP000823749"/>
    </source>
</evidence>
<keyword evidence="8" id="KW-0378">Hydrolase</keyword>
<dbReference type="InterPro" id="IPR005690">
    <property type="entry name" value="Toc86_159"/>
</dbReference>
<protein>
    <recommendedName>
        <fullName evidence="18">AIG1-type G domain-containing protein</fullName>
    </recommendedName>
</protein>
<evidence type="ECO:0000256" key="15">
    <source>
        <dbReference type="ARBA" id="ARBA00023766"/>
    </source>
</evidence>
<feature type="compositionally biased region" description="Polar residues" evidence="17">
    <location>
        <begin position="40"/>
        <end position="51"/>
    </location>
</feature>
<dbReference type="Gene3D" id="3.40.50.300">
    <property type="entry name" value="P-loop containing nucleotide triphosphate hydrolases"/>
    <property type="match status" value="1"/>
</dbReference>
<dbReference type="GO" id="GO:0005525">
    <property type="term" value="F:GTP binding"/>
    <property type="evidence" value="ECO:0007669"/>
    <property type="project" value="UniProtKB-KW"/>
</dbReference>
<dbReference type="GO" id="GO:0009707">
    <property type="term" value="C:chloroplast outer membrane"/>
    <property type="evidence" value="ECO:0007669"/>
    <property type="project" value="UniProtKB-SubCell"/>
</dbReference>
<evidence type="ECO:0000259" key="18">
    <source>
        <dbReference type="PROSITE" id="PS51720"/>
    </source>
</evidence>
<keyword evidence="6" id="KW-0479">Metal-binding</keyword>
<evidence type="ECO:0000256" key="5">
    <source>
        <dbReference type="ARBA" id="ARBA00022692"/>
    </source>
</evidence>
<dbReference type="Pfam" id="PF04548">
    <property type="entry name" value="AIG1"/>
    <property type="match status" value="1"/>
</dbReference>
<feature type="region of interest" description="Disordered" evidence="17">
    <location>
        <begin position="926"/>
        <end position="959"/>
    </location>
</feature>
<keyword evidence="11" id="KW-0653">Protein transport</keyword>
<keyword evidence="9" id="KW-1002">Plastid outer membrane</keyword>
<evidence type="ECO:0000256" key="3">
    <source>
        <dbReference type="ARBA" id="ARBA00022528"/>
    </source>
</evidence>
<dbReference type="GO" id="GO:0045036">
    <property type="term" value="P:protein targeting to chloroplast"/>
    <property type="evidence" value="ECO:0007669"/>
    <property type="project" value="InterPro"/>
</dbReference>
<comment type="subcellular location">
    <subcellularLocation>
        <location evidence="15">Plastid</location>
        <location evidence="15">Chloroplast outer membrane</location>
        <topology evidence="15">Single-pass membrane protein</topology>
    </subcellularLocation>
</comment>
<dbReference type="PANTHER" id="PTHR10903:SF120">
    <property type="entry name" value="TRANSLOCASE OF CHLOROPLAST 159, CHLOROPLASTIC"/>
    <property type="match status" value="1"/>
</dbReference>
<dbReference type="InterPro" id="IPR027417">
    <property type="entry name" value="P-loop_NTPase"/>
</dbReference>
<keyword evidence="5" id="KW-0812">Transmembrane</keyword>
<feature type="compositionally biased region" description="Polar residues" evidence="17">
    <location>
        <begin position="926"/>
        <end position="937"/>
    </location>
</feature>
<keyword evidence="7" id="KW-0547">Nucleotide-binding</keyword>
<accession>A0AAV6KR27</accession>
<dbReference type="PANTHER" id="PTHR10903">
    <property type="entry name" value="GTPASE, IMAP FAMILY MEMBER-RELATED"/>
    <property type="match status" value="1"/>
</dbReference>
<comment type="similarity">
    <text evidence="16">Belongs to the TRAFAC class TrmE-Era-EngA-EngB-Septin-like GTPase superfamily. AIG1/Toc34/Toc159-like paraseptin GTPase family. TOC159 subfamily.</text>
</comment>
<evidence type="ECO:0000256" key="9">
    <source>
        <dbReference type="ARBA" id="ARBA00022805"/>
    </source>
</evidence>
<evidence type="ECO:0000256" key="7">
    <source>
        <dbReference type="ARBA" id="ARBA00022741"/>
    </source>
</evidence>
<evidence type="ECO:0000256" key="2">
    <source>
        <dbReference type="ARBA" id="ARBA00022448"/>
    </source>
</evidence>
<evidence type="ECO:0000256" key="14">
    <source>
        <dbReference type="ARBA" id="ARBA00023136"/>
    </source>
</evidence>